<evidence type="ECO:0000313" key="3">
    <source>
        <dbReference type="Proteomes" id="UP001408356"/>
    </source>
</evidence>
<dbReference type="EMBL" id="JARVKF010000004">
    <property type="protein sequence ID" value="KAK9426189.1"/>
    <property type="molecule type" value="Genomic_DNA"/>
</dbReference>
<dbReference type="Pfam" id="PF09495">
    <property type="entry name" value="DUF2462"/>
    <property type="match status" value="1"/>
</dbReference>
<evidence type="ECO:0008006" key="4">
    <source>
        <dbReference type="Google" id="ProtNLM"/>
    </source>
</evidence>
<feature type="region of interest" description="Disordered" evidence="1">
    <location>
        <begin position="1"/>
        <end position="38"/>
    </location>
</feature>
<proteinExistence type="predicted"/>
<organism evidence="2 3">
    <name type="scientific">Seiridium unicorne</name>
    <dbReference type="NCBI Taxonomy" id="138068"/>
    <lineage>
        <taxon>Eukaryota</taxon>
        <taxon>Fungi</taxon>
        <taxon>Dikarya</taxon>
        <taxon>Ascomycota</taxon>
        <taxon>Pezizomycotina</taxon>
        <taxon>Sordariomycetes</taxon>
        <taxon>Xylariomycetidae</taxon>
        <taxon>Amphisphaeriales</taxon>
        <taxon>Sporocadaceae</taxon>
        <taxon>Seiridium</taxon>
    </lineage>
</organism>
<comment type="caution">
    <text evidence="2">The sequence shown here is derived from an EMBL/GenBank/DDBJ whole genome shotgun (WGS) entry which is preliminary data.</text>
</comment>
<feature type="compositionally biased region" description="Basic residues" evidence="1">
    <location>
        <begin position="22"/>
        <end position="34"/>
    </location>
</feature>
<dbReference type="InterPro" id="IPR019034">
    <property type="entry name" value="UPF0390"/>
</dbReference>
<sequence length="141" mass="14887">MAQGAVKPKGFSTKVAKPSTGKTKKGARVAKPKKATSADKITKKYSAGLVHKTEKLLGERAGHLEMVGKGRDRSGAKKEAGAQKGGICVIVIHEAYSAGGIFSSCCGSYAVGLYAMLVCLALRAEKQGVLKHEMEFDFSQQ</sequence>
<protein>
    <recommendedName>
        <fullName evidence="4">Histone H2B</fullName>
    </recommendedName>
</protein>
<accession>A0ABR2VH68</accession>
<keyword evidence="3" id="KW-1185">Reference proteome</keyword>
<dbReference type="Proteomes" id="UP001408356">
    <property type="component" value="Unassembled WGS sequence"/>
</dbReference>
<name>A0ABR2VH68_9PEZI</name>
<evidence type="ECO:0000256" key="1">
    <source>
        <dbReference type="SAM" id="MobiDB-lite"/>
    </source>
</evidence>
<gene>
    <name evidence="2" type="ORF">SUNI508_12550</name>
</gene>
<reference evidence="2 3" key="1">
    <citation type="journal article" date="2024" name="J. Plant Pathol.">
        <title>Sequence and assembly of the genome of Seiridium unicorne, isolate CBS 538.82, causal agent of cypress canker disease.</title>
        <authorList>
            <person name="Scali E."/>
            <person name="Rocca G.D."/>
            <person name="Danti R."/>
            <person name="Garbelotto M."/>
            <person name="Barberini S."/>
            <person name="Baroncelli R."/>
            <person name="Emiliani G."/>
        </authorList>
    </citation>
    <scope>NUCLEOTIDE SEQUENCE [LARGE SCALE GENOMIC DNA]</scope>
    <source>
        <strain evidence="2 3">BM-138-508</strain>
    </source>
</reference>
<evidence type="ECO:0000313" key="2">
    <source>
        <dbReference type="EMBL" id="KAK9426189.1"/>
    </source>
</evidence>